<organism evidence="1 2">
    <name type="scientific">Rhizobium mongolense</name>
    <dbReference type="NCBI Taxonomy" id="57676"/>
    <lineage>
        <taxon>Bacteria</taxon>
        <taxon>Pseudomonadati</taxon>
        <taxon>Pseudomonadota</taxon>
        <taxon>Alphaproteobacteria</taxon>
        <taxon>Hyphomicrobiales</taxon>
        <taxon>Rhizobiaceae</taxon>
        <taxon>Rhizobium/Agrobacterium group</taxon>
        <taxon>Rhizobium</taxon>
    </lineage>
</organism>
<comment type="caution">
    <text evidence="1">The sequence shown here is derived from an EMBL/GenBank/DDBJ whole genome shotgun (WGS) entry which is preliminary data.</text>
</comment>
<proteinExistence type="predicted"/>
<dbReference type="AlphaFoldDB" id="A0A7W6RJG3"/>
<reference evidence="1 2" key="1">
    <citation type="submission" date="2020-08" db="EMBL/GenBank/DDBJ databases">
        <title>Genomic Encyclopedia of Type Strains, Phase IV (KMG-V): Genome sequencing to study the core and pangenomes of soil and plant-associated prokaryotes.</title>
        <authorList>
            <person name="Whitman W."/>
        </authorList>
    </citation>
    <scope>NUCLEOTIDE SEQUENCE [LARGE SCALE GENOMIC DNA]</scope>
    <source>
        <strain evidence="1 2">SEMIA 402</strain>
    </source>
</reference>
<dbReference type="EMBL" id="JACIGM010000002">
    <property type="protein sequence ID" value="MBB4273597.1"/>
    <property type="molecule type" value="Genomic_DNA"/>
</dbReference>
<protein>
    <submittedName>
        <fullName evidence="1">Uncharacterized protein</fullName>
    </submittedName>
</protein>
<accession>A0A7W6RJG3</accession>
<evidence type="ECO:0000313" key="1">
    <source>
        <dbReference type="EMBL" id="MBB4273597.1"/>
    </source>
</evidence>
<evidence type="ECO:0000313" key="2">
    <source>
        <dbReference type="Proteomes" id="UP000533641"/>
    </source>
</evidence>
<gene>
    <name evidence="1" type="ORF">GGE12_001351</name>
</gene>
<dbReference type="Proteomes" id="UP000533641">
    <property type="component" value="Unassembled WGS sequence"/>
</dbReference>
<name>A0A7W6RJG3_9HYPH</name>
<sequence length="34" mass="4273">MYRRLQLPEQPIEFWRLRESQTGLFRGPFCKFEI</sequence>